<feature type="compositionally biased region" description="Basic and acidic residues" evidence="1">
    <location>
        <begin position="413"/>
        <end position="427"/>
    </location>
</feature>
<sequence length="447" mass="50429">MNSPPTHPPIPTQIVIDDDAILPSASSPLPRRRPSSPTPPMSPPRNLPLVDEIDLRQCFTFDKIPSPASMQGMVIGKEELNVICGRATQSFDDVATHTHCSHHGGGGGKSNNVSPNQSPVRRQGDFKACPCCRRYIENFDHPVTPGSVETSSTTLDQLLQQQQLQRSSPQKSNTSGDNMEVDEEDTEEYGSWNLQRSMLTSTMGSSLMSLFNGGLDDLNQEEDEFNMSAPPLVQGDKVQHYTITETIVQGWLYKKGSGNDIWGRRWWKPRWVTFVLAVYPGQPVPMPLIISHHAPGVPFPAHVMELNESTVIMAIDRTTQTAAKDSDGEDIEEWNRHCFQIVNSGTNESRIFTAPLQERNEWAFVINKELYSMEERLKKARAKEEIGEYTQGRKEERKAKRLGMDVLLNEMKEEKMNEMNQQREARRPMSPARRRSIGLPPRVSPPR</sequence>
<feature type="compositionally biased region" description="Pro residues" evidence="1">
    <location>
        <begin position="1"/>
        <end position="11"/>
    </location>
</feature>
<gene>
    <name evidence="3" type="ORF">QTG54_010332</name>
</gene>
<dbReference type="EMBL" id="JATAAI010000019">
    <property type="protein sequence ID" value="KAK1739016.1"/>
    <property type="molecule type" value="Genomic_DNA"/>
</dbReference>
<dbReference type="InterPro" id="IPR001849">
    <property type="entry name" value="PH_domain"/>
</dbReference>
<feature type="region of interest" description="Disordered" evidence="1">
    <location>
        <begin position="160"/>
        <end position="190"/>
    </location>
</feature>
<feature type="region of interest" description="Disordered" evidence="1">
    <location>
        <begin position="1"/>
        <end position="47"/>
    </location>
</feature>
<dbReference type="SMART" id="SM00233">
    <property type="entry name" value="PH"/>
    <property type="match status" value="1"/>
</dbReference>
<feature type="region of interest" description="Disordered" evidence="1">
    <location>
        <begin position="98"/>
        <end position="121"/>
    </location>
</feature>
<evidence type="ECO:0000259" key="2">
    <source>
        <dbReference type="PROSITE" id="PS50003"/>
    </source>
</evidence>
<dbReference type="AlphaFoldDB" id="A0AAD9D9B0"/>
<dbReference type="InterPro" id="IPR011993">
    <property type="entry name" value="PH-like_dom_sf"/>
</dbReference>
<accession>A0AAD9D9B0</accession>
<feature type="compositionally biased region" description="Acidic residues" evidence="1">
    <location>
        <begin position="179"/>
        <end position="188"/>
    </location>
</feature>
<dbReference type="PROSITE" id="PS50003">
    <property type="entry name" value="PH_DOMAIN"/>
    <property type="match status" value="1"/>
</dbReference>
<dbReference type="SUPFAM" id="SSF50729">
    <property type="entry name" value="PH domain-like"/>
    <property type="match status" value="1"/>
</dbReference>
<protein>
    <recommendedName>
        <fullName evidence="2">PH domain-containing protein</fullName>
    </recommendedName>
</protein>
<evidence type="ECO:0000313" key="3">
    <source>
        <dbReference type="EMBL" id="KAK1739016.1"/>
    </source>
</evidence>
<name>A0AAD9D9B0_9STRA</name>
<proteinExistence type="predicted"/>
<organism evidence="3 4">
    <name type="scientific">Skeletonema marinoi</name>
    <dbReference type="NCBI Taxonomy" id="267567"/>
    <lineage>
        <taxon>Eukaryota</taxon>
        <taxon>Sar</taxon>
        <taxon>Stramenopiles</taxon>
        <taxon>Ochrophyta</taxon>
        <taxon>Bacillariophyta</taxon>
        <taxon>Coscinodiscophyceae</taxon>
        <taxon>Thalassiosirophycidae</taxon>
        <taxon>Thalassiosirales</taxon>
        <taxon>Skeletonemataceae</taxon>
        <taxon>Skeletonema</taxon>
        <taxon>Skeletonema marinoi-dohrnii complex</taxon>
    </lineage>
</organism>
<dbReference type="Proteomes" id="UP001224775">
    <property type="component" value="Unassembled WGS sequence"/>
</dbReference>
<feature type="compositionally biased region" description="Pro residues" evidence="1">
    <location>
        <begin position="36"/>
        <end position="46"/>
    </location>
</feature>
<feature type="region of interest" description="Disordered" evidence="1">
    <location>
        <begin position="413"/>
        <end position="447"/>
    </location>
</feature>
<dbReference type="Gene3D" id="2.30.29.30">
    <property type="entry name" value="Pleckstrin-homology domain (PH domain)/Phosphotyrosine-binding domain (PTB)"/>
    <property type="match status" value="1"/>
</dbReference>
<feature type="domain" description="PH" evidence="2">
    <location>
        <begin position="245"/>
        <end position="371"/>
    </location>
</feature>
<feature type="compositionally biased region" description="Low complexity" evidence="1">
    <location>
        <begin position="160"/>
        <end position="170"/>
    </location>
</feature>
<reference evidence="3" key="1">
    <citation type="submission" date="2023-06" db="EMBL/GenBank/DDBJ databases">
        <title>Survivors Of The Sea: Transcriptome response of Skeletonema marinoi to long-term dormancy.</title>
        <authorList>
            <person name="Pinder M.I.M."/>
            <person name="Kourtchenko O."/>
            <person name="Robertson E.K."/>
            <person name="Larsson T."/>
            <person name="Maumus F."/>
            <person name="Osuna-Cruz C.M."/>
            <person name="Vancaester E."/>
            <person name="Stenow R."/>
            <person name="Vandepoele K."/>
            <person name="Ploug H."/>
            <person name="Bruchert V."/>
            <person name="Godhe A."/>
            <person name="Topel M."/>
        </authorList>
    </citation>
    <scope>NUCLEOTIDE SEQUENCE</scope>
    <source>
        <strain evidence="3">R05AC</strain>
    </source>
</reference>
<evidence type="ECO:0000313" key="4">
    <source>
        <dbReference type="Proteomes" id="UP001224775"/>
    </source>
</evidence>
<feature type="compositionally biased region" description="Polar residues" evidence="1">
    <location>
        <begin position="110"/>
        <end position="120"/>
    </location>
</feature>
<comment type="caution">
    <text evidence="3">The sequence shown here is derived from an EMBL/GenBank/DDBJ whole genome shotgun (WGS) entry which is preliminary data.</text>
</comment>
<evidence type="ECO:0000256" key="1">
    <source>
        <dbReference type="SAM" id="MobiDB-lite"/>
    </source>
</evidence>
<keyword evidence="4" id="KW-1185">Reference proteome</keyword>